<proteinExistence type="predicted"/>
<evidence type="ECO:0000256" key="1">
    <source>
        <dbReference type="SAM" id="Phobius"/>
    </source>
</evidence>
<gene>
    <name evidence="2" type="ORF">WH297_17655</name>
</gene>
<evidence type="ECO:0000313" key="2">
    <source>
        <dbReference type="EMBL" id="MEJ5021540.1"/>
    </source>
</evidence>
<dbReference type="RefSeq" id="WP_181153426.1">
    <property type="nucleotide sequence ID" value="NZ_JBBGZH010000002.1"/>
</dbReference>
<protein>
    <recommendedName>
        <fullName evidence="4">Chloride channel protein</fullName>
    </recommendedName>
</protein>
<dbReference type="Proteomes" id="UP001375812">
    <property type="component" value="Unassembled WGS sequence"/>
</dbReference>
<keyword evidence="1" id="KW-0812">Transmembrane</keyword>
<comment type="caution">
    <text evidence="2">The sequence shown here is derived from an EMBL/GenBank/DDBJ whole genome shotgun (WGS) entry which is preliminary data.</text>
</comment>
<accession>A0ABU8PH17</accession>
<sequence length="45" mass="5079">MNKKKVIEARRVWAIQWIEQLSVPKFLVLIVVCSAGTGVILSQLI</sequence>
<evidence type="ECO:0008006" key="4">
    <source>
        <dbReference type="Google" id="ProtNLM"/>
    </source>
</evidence>
<dbReference type="EMBL" id="JBBGZH010000002">
    <property type="protein sequence ID" value="MEJ5021540.1"/>
    <property type="molecule type" value="Genomic_DNA"/>
</dbReference>
<keyword evidence="3" id="KW-1185">Reference proteome</keyword>
<name>A0ABU8PH17_9HYPH</name>
<keyword evidence="1" id="KW-0472">Membrane</keyword>
<keyword evidence="1" id="KW-1133">Transmembrane helix</keyword>
<feature type="transmembrane region" description="Helical" evidence="1">
    <location>
        <begin position="21"/>
        <end position="41"/>
    </location>
</feature>
<organism evidence="2 3">
    <name type="scientific">Ochrobactrum vermis</name>
    <dbReference type="NCBI Taxonomy" id="1827297"/>
    <lineage>
        <taxon>Bacteria</taxon>
        <taxon>Pseudomonadati</taxon>
        <taxon>Pseudomonadota</taxon>
        <taxon>Alphaproteobacteria</taxon>
        <taxon>Hyphomicrobiales</taxon>
        <taxon>Brucellaceae</taxon>
        <taxon>Brucella/Ochrobactrum group</taxon>
        <taxon>Ochrobactrum</taxon>
    </lineage>
</organism>
<evidence type="ECO:0000313" key="3">
    <source>
        <dbReference type="Proteomes" id="UP001375812"/>
    </source>
</evidence>
<reference evidence="2 3" key="1">
    <citation type="submission" date="2023-12" db="EMBL/GenBank/DDBJ databases">
        <title>Gut-associated functions are favored during microbiome assembly across C. elegans life.</title>
        <authorList>
            <person name="Zimmermann J."/>
        </authorList>
    </citation>
    <scope>NUCLEOTIDE SEQUENCE [LARGE SCALE GENOMIC DNA]</scope>
    <source>
        <strain evidence="2 3">MYb71</strain>
    </source>
</reference>